<dbReference type="AlphaFoldDB" id="A0A1I7RUF8"/>
<reference evidence="4" key="1">
    <citation type="submission" date="2016-11" db="UniProtKB">
        <authorList>
            <consortium name="WormBaseParasite"/>
        </authorList>
    </citation>
    <scope>IDENTIFICATION</scope>
</reference>
<dbReference type="Proteomes" id="UP000659654">
    <property type="component" value="Unassembled WGS sequence"/>
</dbReference>
<evidence type="ECO:0000313" key="3">
    <source>
        <dbReference type="Proteomes" id="UP000659654"/>
    </source>
</evidence>
<gene>
    <name evidence="1" type="ORF">BXYJ_LOCUS8370</name>
</gene>
<dbReference type="WBParaSite" id="BXY_0436800.1">
    <property type="protein sequence ID" value="BXY_0436800.1"/>
    <property type="gene ID" value="BXY_0436800"/>
</dbReference>
<dbReference type="EMBL" id="CAJFDI010000004">
    <property type="protein sequence ID" value="CAD5225090.1"/>
    <property type="molecule type" value="Genomic_DNA"/>
</dbReference>
<evidence type="ECO:0000313" key="2">
    <source>
        <dbReference type="Proteomes" id="UP000095284"/>
    </source>
</evidence>
<dbReference type="Proteomes" id="UP000582659">
    <property type="component" value="Unassembled WGS sequence"/>
</dbReference>
<name>A0A1I7RUF8_BURXY</name>
<protein>
    <submittedName>
        <fullName evidence="1">(pine wood nematode) hypothetical protein</fullName>
    </submittedName>
</protein>
<dbReference type="Proteomes" id="UP000095284">
    <property type="component" value="Unplaced"/>
</dbReference>
<organism evidence="2 4">
    <name type="scientific">Bursaphelenchus xylophilus</name>
    <name type="common">Pinewood nematode worm</name>
    <name type="synonym">Aphelenchoides xylophilus</name>
    <dbReference type="NCBI Taxonomy" id="6326"/>
    <lineage>
        <taxon>Eukaryota</taxon>
        <taxon>Metazoa</taxon>
        <taxon>Ecdysozoa</taxon>
        <taxon>Nematoda</taxon>
        <taxon>Chromadorea</taxon>
        <taxon>Rhabditida</taxon>
        <taxon>Tylenchina</taxon>
        <taxon>Tylenchomorpha</taxon>
        <taxon>Aphelenchoidea</taxon>
        <taxon>Aphelenchoididae</taxon>
        <taxon>Bursaphelenchus</taxon>
    </lineage>
</organism>
<proteinExistence type="predicted"/>
<accession>A0A1I7RUF8</accession>
<sequence length="86" mass="10303">MDAKIRRLRPTTKSECLAFCKNTSKFYSGKFRRFHDEFIVGFDTSFNALKDSTNYFALVYIIHLWAKSFDGIIKRRWRGRLEMLKI</sequence>
<evidence type="ECO:0000313" key="4">
    <source>
        <dbReference type="WBParaSite" id="BXY_0436800.1"/>
    </source>
</evidence>
<dbReference type="EMBL" id="CAJFCV020000004">
    <property type="protein sequence ID" value="CAG9114096.1"/>
    <property type="molecule type" value="Genomic_DNA"/>
</dbReference>
<reference evidence="1" key="2">
    <citation type="submission" date="2020-09" db="EMBL/GenBank/DDBJ databases">
        <authorList>
            <person name="Kikuchi T."/>
        </authorList>
    </citation>
    <scope>NUCLEOTIDE SEQUENCE</scope>
    <source>
        <strain evidence="1">Ka4C1</strain>
    </source>
</reference>
<evidence type="ECO:0000313" key="1">
    <source>
        <dbReference type="EMBL" id="CAD5225090.1"/>
    </source>
</evidence>
<keyword evidence="3" id="KW-1185">Reference proteome</keyword>
<dbReference type="SMR" id="A0A1I7RUF8"/>